<evidence type="ECO:0000313" key="3">
    <source>
        <dbReference type="Proteomes" id="UP000518266"/>
    </source>
</evidence>
<dbReference type="AlphaFoldDB" id="A0A7J5YWI4"/>
<keyword evidence="3" id="KW-1185">Reference proteome</keyword>
<protein>
    <submittedName>
        <fullName evidence="2">Uncharacterized protein</fullName>
    </submittedName>
</protein>
<evidence type="ECO:0000256" key="1">
    <source>
        <dbReference type="SAM" id="MobiDB-lite"/>
    </source>
</evidence>
<sequence length="273" mass="30524">MYACVPVDTLGYKPQHSYSWYLNASESDKKPLPQTTTLKTGAKAECSYDAWDDIMGLRPPSPSIQEPRNPAPTLSWATAGVSAQHQKPPSPPRSPNLSEDFGGDLDFLMETTDSTQTQTQTTSSSSLLRNTNCRTFKPTQTKSKKDSKLESFGFEDAAEGHQEENNSAENSYKIQYFGFDDMSNSDGEEDDEDDSGAKARRRAKKEAAAKRAPMEPMEETPTEEPPDPFEALERLEALERTERLERLDRPSKETKKNAEKESRIRTVLAESSV</sequence>
<name>A0A7J5YWI4_DISMA</name>
<reference evidence="2 3" key="1">
    <citation type="submission" date="2020-03" db="EMBL/GenBank/DDBJ databases">
        <title>Dissostichus mawsoni Genome sequencing and assembly.</title>
        <authorList>
            <person name="Park H."/>
        </authorList>
    </citation>
    <scope>NUCLEOTIDE SEQUENCE [LARGE SCALE GENOMIC DNA]</scope>
    <source>
        <strain evidence="2">DM0001</strain>
        <tissue evidence="2">Muscle</tissue>
    </source>
</reference>
<feature type="region of interest" description="Disordered" evidence="1">
    <location>
        <begin position="54"/>
        <end position="273"/>
    </location>
</feature>
<proteinExistence type="predicted"/>
<gene>
    <name evidence="2" type="ORF">F7725_013777</name>
</gene>
<organism evidence="2 3">
    <name type="scientific">Dissostichus mawsoni</name>
    <name type="common">Antarctic cod</name>
    <dbReference type="NCBI Taxonomy" id="36200"/>
    <lineage>
        <taxon>Eukaryota</taxon>
        <taxon>Metazoa</taxon>
        <taxon>Chordata</taxon>
        <taxon>Craniata</taxon>
        <taxon>Vertebrata</taxon>
        <taxon>Euteleostomi</taxon>
        <taxon>Actinopterygii</taxon>
        <taxon>Neopterygii</taxon>
        <taxon>Teleostei</taxon>
        <taxon>Neoteleostei</taxon>
        <taxon>Acanthomorphata</taxon>
        <taxon>Eupercaria</taxon>
        <taxon>Perciformes</taxon>
        <taxon>Notothenioidei</taxon>
        <taxon>Nototheniidae</taxon>
        <taxon>Dissostichus</taxon>
    </lineage>
</organism>
<feature type="compositionally biased region" description="Low complexity" evidence="1">
    <location>
        <begin position="111"/>
        <end position="126"/>
    </location>
</feature>
<dbReference type="Proteomes" id="UP000518266">
    <property type="component" value="Unassembled WGS sequence"/>
</dbReference>
<accession>A0A7J5YWI4</accession>
<feature type="compositionally biased region" description="Acidic residues" evidence="1">
    <location>
        <begin position="216"/>
        <end position="227"/>
    </location>
</feature>
<evidence type="ECO:0000313" key="2">
    <source>
        <dbReference type="EMBL" id="KAF3853089.1"/>
    </source>
</evidence>
<comment type="caution">
    <text evidence="2">The sequence shown here is derived from an EMBL/GenBank/DDBJ whole genome shotgun (WGS) entry which is preliminary data.</text>
</comment>
<feature type="compositionally biased region" description="Basic and acidic residues" evidence="1">
    <location>
        <begin position="231"/>
        <end position="264"/>
    </location>
</feature>
<feature type="compositionally biased region" description="Polar residues" evidence="1">
    <location>
        <begin position="127"/>
        <end position="141"/>
    </location>
</feature>
<dbReference type="EMBL" id="JAAKFY010000008">
    <property type="protein sequence ID" value="KAF3853089.1"/>
    <property type="molecule type" value="Genomic_DNA"/>
</dbReference>